<reference evidence="5" key="1">
    <citation type="submission" date="2016-10" db="EMBL/GenBank/DDBJ databases">
        <authorList>
            <person name="Varghese N."/>
            <person name="Submissions S."/>
        </authorList>
    </citation>
    <scope>NUCLEOTIDE SEQUENCE [LARGE SCALE GENOMIC DNA]</scope>
    <source>
        <strain evidence="5">CGMCC 1.3703</strain>
    </source>
</reference>
<dbReference type="EMBL" id="FNIZ01000007">
    <property type="protein sequence ID" value="SDO66936.1"/>
    <property type="molecule type" value="Genomic_DNA"/>
</dbReference>
<keyword evidence="3" id="KW-0106">Calcium</keyword>
<proteinExistence type="inferred from homology"/>
<keyword evidence="2" id="KW-0479">Metal-binding</keyword>
<dbReference type="CDD" id="cd01051">
    <property type="entry name" value="Mn_catalase"/>
    <property type="match status" value="1"/>
</dbReference>
<evidence type="ECO:0000256" key="3">
    <source>
        <dbReference type="PIRSR" id="PIRSR607760-2"/>
    </source>
</evidence>
<protein>
    <submittedName>
        <fullName evidence="4">Mn-containing catalase (Includes spore coat protein CotJC)</fullName>
    </submittedName>
</protein>
<organism evidence="4 5">
    <name type="scientific">Halobacillus aidingensis</name>
    <dbReference type="NCBI Taxonomy" id="240303"/>
    <lineage>
        <taxon>Bacteria</taxon>
        <taxon>Bacillati</taxon>
        <taxon>Bacillota</taxon>
        <taxon>Bacilli</taxon>
        <taxon>Bacillales</taxon>
        <taxon>Bacillaceae</taxon>
        <taxon>Halobacillus</taxon>
    </lineage>
</organism>
<evidence type="ECO:0000313" key="4">
    <source>
        <dbReference type="EMBL" id="SDO66936.1"/>
    </source>
</evidence>
<feature type="binding site" evidence="2">
    <location>
        <position position="73"/>
    </location>
    <ligand>
        <name>Mn(2+)</name>
        <dbReference type="ChEBI" id="CHEBI:29035"/>
        <label>1</label>
    </ligand>
</feature>
<dbReference type="InterPro" id="IPR009078">
    <property type="entry name" value="Ferritin-like_SF"/>
</dbReference>
<feature type="binding site" evidence="3">
    <location>
        <position position="232"/>
    </location>
    <ligand>
        <name>Ca(2+)</name>
        <dbReference type="ChEBI" id="CHEBI:29108"/>
    </ligand>
</feature>
<evidence type="ECO:0000256" key="2">
    <source>
        <dbReference type="PIRSR" id="PIRSR607760-1"/>
    </source>
</evidence>
<comment type="cofactor">
    <cofactor evidence="2">
        <name>Mn(2+)</name>
        <dbReference type="ChEBI" id="CHEBI:29035"/>
    </cofactor>
    <text evidence="2">Binds 2 manganese ions per subunit.</text>
</comment>
<feature type="binding site" evidence="2">
    <location>
        <position position="70"/>
    </location>
    <ligand>
        <name>Mn(2+)</name>
        <dbReference type="ChEBI" id="CHEBI:29035"/>
        <label>1</label>
    </ligand>
</feature>
<comment type="cofactor">
    <cofactor evidence="3">
        <name>Ca(2+)</name>
        <dbReference type="ChEBI" id="CHEBI:29108"/>
    </cofactor>
    <text evidence="3">Binds 1 Ca(2+) ion per subunit.</text>
</comment>
<dbReference type="SUPFAM" id="SSF47240">
    <property type="entry name" value="Ferritin-like"/>
    <property type="match status" value="1"/>
</dbReference>
<gene>
    <name evidence="4" type="ORF">SAMN05421677_10710</name>
</gene>
<evidence type="ECO:0000313" key="5">
    <source>
        <dbReference type="Proteomes" id="UP000198860"/>
    </source>
</evidence>
<keyword evidence="4" id="KW-0167">Capsid protein</keyword>
<feature type="binding site" evidence="2">
    <location>
        <position position="150"/>
    </location>
    <ligand>
        <name>Mn(2+)</name>
        <dbReference type="ChEBI" id="CHEBI:29035"/>
        <label>1</label>
    </ligand>
</feature>
<keyword evidence="5" id="KW-1185">Reference proteome</keyword>
<dbReference type="OrthoDB" id="9800585at2"/>
<keyword evidence="4" id="KW-0946">Virion</keyword>
<evidence type="ECO:0000256" key="1">
    <source>
        <dbReference type="ARBA" id="ARBA00007644"/>
    </source>
</evidence>
<dbReference type="AlphaFoldDB" id="A0A1H0LFX8"/>
<feature type="binding site" evidence="2">
    <location>
        <position position="183"/>
    </location>
    <ligand>
        <name>Mn(2+)</name>
        <dbReference type="ChEBI" id="CHEBI:29035"/>
        <label>1</label>
    </ligand>
</feature>
<feature type="binding site" evidence="3">
    <location>
        <position position="61"/>
    </location>
    <ligand>
        <name>Ca(2+)</name>
        <dbReference type="ChEBI" id="CHEBI:29108"/>
    </ligand>
</feature>
<dbReference type="InterPro" id="IPR012347">
    <property type="entry name" value="Ferritin-like"/>
</dbReference>
<dbReference type="InterPro" id="IPR007760">
    <property type="entry name" value="Mn_catalase"/>
</dbReference>
<feature type="binding site" evidence="2">
    <location>
        <position position="36"/>
    </location>
    <ligand>
        <name>Mn(2+)</name>
        <dbReference type="ChEBI" id="CHEBI:29035"/>
        <label>1</label>
    </ligand>
</feature>
<sequence length="296" mass="33281">MFKRLDRMQIALTIPEHGDANAAAAVQELLGGKFGEMSTLNNYMFQSFAFRQKKKHRPFYDLVASITAEEFGHVELVNNSINLLTRGVTFTGDPNIAPLQNGLNKRNSYQFIATAQTALPGDSMGRAWTGDNVFSSGNLVLDLLHNFFLELGARTHKMRVYEMTDHPTAREMIGYLLVRGGTHALAYAKALEIATGVDVKKMLPVPDLDNSKFDYARPYIDQGLDNILYTWSDYDYQEIKKIWKGTNPENGEPLQVIQGTPKGAPIPDLDDLPEEFAPGIDRDDYERIAKKLMENM</sequence>
<dbReference type="Proteomes" id="UP000198860">
    <property type="component" value="Unassembled WGS sequence"/>
</dbReference>
<dbReference type="InterPro" id="IPR039377">
    <property type="entry name" value="Mn_catalase_dom"/>
</dbReference>
<accession>A0A1H0LFX8</accession>
<comment type="similarity">
    <text evidence="1">Belongs to the manganese catalase family.</text>
</comment>
<dbReference type="Gene3D" id="1.20.1260.10">
    <property type="match status" value="1"/>
</dbReference>
<keyword evidence="2" id="KW-0464">Manganese</keyword>
<dbReference type="Pfam" id="PF05067">
    <property type="entry name" value="Mn_catalase"/>
    <property type="match status" value="1"/>
</dbReference>
<dbReference type="GO" id="GO:0046872">
    <property type="term" value="F:metal ion binding"/>
    <property type="evidence" value="ECO:0007669"/>
    <property type="project" value="UniProtKB-KW"/>
</dbReference>
<name>A0A1H0LFX8_HALAD</name>
<dbReference type="RefSeq" id="WP_089652089.1">
    <property type="nucleotide sequence ID" value="NZ_FNIZ01000007.1"/>
</dbReference>
<dbReference type="STRING" id="240303.SAMN05421677_10710"/>